<dbReference type="RefSeq" id="WP_149772755.1">
    <property type="nucleotide sequence ID" value="NZ_SSGD01000161.1"/>
</dbReference>
<dbReference type="AlphaFoldDB" id="A0A5B1MEC5"/>
<proteinExistence type="predicted"/>
<dbReference type="EMBL" id="SSGD01000161">
    <property type="protein sequence ID" value="TXI50178.1"/>
    <property type="molecule type" value="Genomic_DNA"/>
</dbReference>
<evidence type="ECO:0000313" key="2">
    <source>
        <dbReference type="Proteomes" id="UP000321797"/>
    </source>
</evidence>
<evidence type="ECO:0000313" key="1">
    <source>
        <dbReference type="EMBL" id="TXI50178.1"/>
    </source>
</evidence>
<gene>
    <name evidence="1" type="ORF">E6Q54_21830</name>
</gene>
<organism evidence="1 2">
    <name type="scientific">Mycolicibacter arupensis</name>
    <dbReference type="NCBI Taxonomy" id="342002"/>
    <lineage>
        <taxon>Bacteria</taxon>
        <taxon>Bacillati</taxon>
        <taxon>Actinomycetota</taxon>
        <taxon>Actinomycetes</taxon>
        <taxon>Mycobacteriales</taxon>
        <taxon>Mycobacteriaceae</taxon>
        <taxon>Mycolicibacter</taxon>
    </lineage>
</organism>
<name>A0A5B1MEC5_9MYCO</name>
<reference evidence="1 2" key="1">
    <citation type="submission" date="2018-09" db="EMBL/GenBank/DDBJ databases">
        <title>Metagenome Assembled Genomes from an Advanced Water Purification Facility.</title>
        <authorList>
            <person name="Stamps B.W."/>
            <person name="Spear J.R."/>
        </authorList>
    </citation>
    <scope>NUCLEOTIDE SEQUENCE [LARGE SCALE GENOMIC DNA]</scope>
    <source>
        <strain evidence="1">Bin_29_2</strain>
    </source>
</reference>
<dbReference type="Proteomes" id="UP000321797">
    <property type="component" value="Unassembled WGS sequence"/>
</dbReference>
<protein>
    <submittedName>
        <fullName evidence="1">Uncharacterized protein</fullName>
    </submittedName>
</protein>
<comment type="caution">
    <text evidence="1">The sequence shown here is derived from an EMBL/GenBank/DDBJ whole genome shotgun (WGS) entry which is preliminary data.</text>
</comment>
<accession>A0A5B1MEC5</accession>
<sequence length="201" mass="21011">MARAARQRALFDRLLGQRGWARSRDGETTTISPHTGEWAVRMTRSFASQQLPTTHIVTSVWTAASPLNLDGTLIAGPTPPAPLRDLAVGLIGTVNPKVGGWLGLNHVGAGAPWQQVASADPRLLVLASDGIGPVGTLSGVADAVARWCSNYGGDREQPAVVIDSAGVSVRVRMDVLQSAAHLMAFVELGEQCRGALAGSTT</sequence>